<accession>A0A509E8T4</accession>
<name>A0A509E8T4_9HYPH</name>
<evidence type="ECO:0008006" key="3">
    <source>
        <dbReference type="Google" id="ProtNLM"/>
    </source>
</evidence>
<evidence type="ECO:0000313" key="2">
    <source>
        <dbReference type="Proteomes" id="UP000410984"/>
    </source>
</evidence>
<evidence type="ECO:0000313" key="1">
    <source>
        <dbReference type="EMBL" id="VUD70686.1"/>
    </source>
</evidence>
<dbReference type="InterPro" id="IPR036444">
    <property type="entry name" value="PLipase_A2_dom_sf"/>
</dbReference>
<dbReference type="EMBL" id="CABFPH010000011">
    <property type="protein sequence ID" value="VUD70686.1"/>
    <property type="molecule type" value="Genomic_DNA"/>
</dbReference>
<dbReference type="AlphaFoldDB" id="A0A509E8T4"/>
<dbReference type="RefSeq" id="WP_244612594.1">
    <property type="nucleotide sequence ID" value="NZ_CABFPH010000011.1"/>
</dbReference>
<protein>
    <recommendedName>
        <fullName evidence="3">Phospholipase A2 domain-containing protein</fullName>
    </recommendedName>
</protein>
<dbReference type="GO" id="GO:0004623">
    <property type="term" value="F:phospholipase A2 activity"/>
    <property type="evidence" value="ECO:0007669"/>
    <property type="project" value="InterPro"/>
</dbReference>
<keyword evidence="2" id="KW-1185">Reference proteome</keyword>
<sequence>MTETLLSRLPALAVGCAIAAAAILPLRAQELPRIDPQRGAFLIHGNFCGPGNRGPGHPPVDALDLACAHHDACTPPLASGRLPTCTCHDRLHAEAGLVARDPATPASVRQTAQFIADGALALPCDP</sequence>
<dbReference type="GO" id="GO:0050482">
    <property type="term" value="P:arachidonate secretion"/>
    <property type="evidence" value="ECO:0007669"/>
    <property type="project" value="InterPro"/>
</dbReference>
<dbReference type="Gene3D" id="1.20.90.10">
    <property type="entry name" value="Phospholipase A2 domain"/>
    <property type="match status" value="1"/>
</dbReference>
<dbReference type="GO" id="GO:0006644">
    <property type="term" value="P:phospholipid metabolic process"/>
    <property type="evidence" value="ECO:0007669"/>
    <property type="project" value="InterPro"/>
</dbReference>
<organism evidence="1 2">
    <name type="scientific">Methylobacterium symbioticum</name>
    <dbReference type="NCBI Taxonomy" id="2584084"/>
    <lineage>
        <taxon>Bacteria</taxon>
        <taxon>Pseudomonadati</taxon>
        <taxon>Pseudomonadota</taxon>
        <taxon>Alphaproteobacteria</taxon>
        <taxon>Hyphomicrobiales</taxon>
        <taxon>Methylobacteriaceae</taxon>
        <taxon>Methylobacterium</taxon>
    </lineage>
</organism>
<proteinExistence type="predicted"/>
<gene>
    <name evidence="1" type="ORF">MET9862_01259</name>
</gene>
<dbReference type="SUPFAM" id="SSF48619">
    <property type="entry name" value="Phospholipase A2, PLA2"/>
    <property type="match status" value="1"/>
</dbReference>
<reference evidence="1 2" key="1">
    <citation type="submission" date="2019-06" db="EMBL/GenBank/DDBJ databases">
        <authorList>
            <person name="Rodrigo-Torres L."/>
            <person name="Arahal R. D."/>
            <person name="Lucena T."/>
        </authorList>
    </citation>
    <scope>NUCLEOTIDE SEQUENCE [LARGE SCALE GENOMIC DNA]</scope>
    <source>
        <strain evidence="1 2">SB0023/3</strain>
    </source>
</reference>
<dbReference type="Proteomes" id="UP000410984">
    <property type="component" value="Unassembled WGS sequence"/>
</dbReference>